<feature type="domain" description="Peptidase M20 dimerisation" evidence="4">
    <location>
        <begin position="204"/>
        <end position="362"/>
    </location>
</feature>
<keyword evidence="3" id="KW-0378">Hydrolase</keyword>
<evidence type="ECO:0000313" key="5">
    <source>
        <dbReference type="EMBL" id="GLH71117.1"/>
    </source>
</evidence>
<dbReference type="PANTHER" id="PTHR43270">
    <property type="entry name" value="BETA-ALA-HIS DIPEPTIDASE"/>
    <property type="match status" value="1"/>
</dbReference>
<dbReference type="InterPro" id="IPR051458">
    <property type="entry name" value="Cyt/Met_Dipeptidase"/>
</dbReference>
<dbReference type="InterPro" id="IPR002933">
    <property type="entry name" value="Peptidase_M20"/>
</dbReference>
<evidence type="ECO:0000259" key="4">
    <source>
        <dbReference type="Pfam" id="PF07687"/>
    </source>
</evidence>
<evidence type="ECO:0000256" key="1">
    <source>
        <dbReference type="ARBA" id="ARBA00022670"/>
    </source>
</evidence>
<keyword evidence="6" id="KW-1185">Reference proteome</keyword>
<proteinExistence type="predicted"/>
<dbReference type="Gene3D" id="3.30.70.360">
    <property type="match status" value="1"/>
</dbReference>
<accession>A0ABQ5Q927</accession>
<gene>
    <name evidence="5" type="primary">dapE</name>
    <name evidence="5" type="ORF">GETHPA_26500</name>
</gene>
<keyword evidence="2" id="KW-0479">Metal-binding</keyword>
<evidence type="ECO:0000313" key="6">
    <source>
        <dbReference type="Proteomes" id="UP001165089"/>
    </source>
</evidence>
<dbReference type="RefSeq" id="WP_285727041.1">
    <property type="nucleotide sequence ID" value="NZ_BSDD01000005.1"/>
</dbReference>
<evidence type="ECO:0000256" key="3">
    <source>
        <dbReference type="ARBA" id="ARBA00022801"/>
    </source>
</evidence>
<dbReference type="SUPFAM" id="SSF53187">
    <property type="entry name" value="Zn-dependent exopeptidases"/>
    <property type="match status" value="1"/>
</dbReference>
<dbReference type="Pfam" id="PF01546">
    <property type="entry name" value="Peptidase_M20"/>
    <property type="match status" value="1"/>
</dbReference>
<dbReference type="PANTHER" id="PTHR43270:SF4">
    <property type="entry name" value="CARNOSINE DIPEPTIDASE 2, ISOFORM A"/>
    <property type="match status" value="1"/>
</dbReference>
<organism evidence="5 6">
    <name type="scientific">Geothrix rubra</name>
    <dbReference type="NCBI Taxonomy" id="2927977"/>
    <lineage>
        <taxon>Bacteria</taxon>
        <taxon>Pseudomonadati</taxon>
        <taxon>Acidobacteriota</taxon>
        <taxon>Holophagae</taxon>
        <taxon>Holophagales</taxon>
        <taxon>Holophagaceae</taxon>
        <taxon>Geothrix</taxon>
    </lineage>
</organism>
<dbReference type="Gene3D" id="3.40.630.10">
    <property type="entry name" value="Zn peptidases"/>
    <property type="match status" value="1"/>
</dbReference>
<sequence>MNTDAARRQIDQQWDTDIIPTLERYIEIPNQSPDYDPEWRTNGLLQQAVELARAWVEKQHLPGSRLEVLTAEGRTPMLLLEVEGDGEDTVLLYGHLDKQPPTEGWEEGLGAYQPVIRDGKLYGRGGADDGYALFATVSAIQALQAQGVKHSRLVTLIECCEESGSGDLEYYVDLLAPRIGTPGLVICLDSGCGNYEQLWSTASLRGVVMGNLTVQVLTEGVHSGDASGIVPSSFRIARQLLNRLEDPDTGELLPEWLKVEIPSYRVEEARRTAQILGDTIHTSFPFVPGMRPVTSDLTELMLNRTWRSTLSVTGQAGMPDVEHAGNVLRPRTSLKLSVRLPPTLIAEDVVPRLKALLEENPPYGARVTFDGVDGASGWDAPELAPWLRATVDEASRAFFGREACYMGEGGSIPFMGMLGERFPEAQFLITGVLGPQSNAHGPNEFLHIQTAKHLTGCVAYVLERYHAERKG</sequence>
<dbReference type="InterPro" id="IPR011650">
    <property type="entry name" value="Peptidase_M20_dimer"/>
</dbReference>
<name>A0ABQ5Q927_9BACT</name>
<dbReference type="EMBL" id="BSDD01000005">
    <property type="protein sequence ID" value="GLH71117.1"/>
    <property type="molecule type" value="Genomic_DNA"/>
</dbReference>
<dbReference type="CDD" id="cd05682">
    <property type="entry name" value="M20_dipept_dapE"/>
    <property type="match status" value="1"/>
</dbReference>
<dbReference type="Proteomes" id="UP001165089">
    <property type="component" value="Unassembled WGS sequence"/>
</dbReference>
<protein>
    <submittedName>
        <fullName evidence="5">Succinyl-diaminopimelate desuccinylase</fullName>
    </submittedName>
</protein>
<reference evidence="5 6" key="1">
    <citation type="journal article" date="2023" name="Antonie Van Leeuwenhoek">
        <title>Mesoterricola silvestris gen. nov., sp. nov., Mesoterricola sediminis sp. nov., Geothrix oryzae sp. nov., Geothrix edaphica sp. nov., Geothrix rubra sp. nov., and Geothrix limicola sp. nov., six novel members of Acidobacteriota isolated from soils.</title>
        <authorList>
            <person name="Itoh H."/>
            <person name="Sugisawa Y."/>
            <person name="Mise K."/>
            <person name="Xu Z."/>
            <person name="Kuniyasu M."/>
            <person name="Ushijima N."/>
            <person name="Kawano K."/>
            <person name="Kobayashi E."/>
            <person name="Shiratori Y."/>
            <person name="Masuda Y."/>
            <person name="Senoo K."/>
        </authorList>
    </citation>
    <scope>NUCLEOTIDE SEQUENCE [LARGE SCALE GENOMIC DNA]</scope>
    <source>
        <strain evidence="5 6">Red803</strain>
    </source>
</reference>
<dbReference type="Pfam" id="PF07687">
    <property type="entry name" value="M20_dimer"/>
    <property type="match status" value="1"/>
</dbReference>
<keyword evidence="1" id="KW-0645">Protease</keyword>
<evidence type="ECO:0000256" key="2">
    <source>
        <dbReference type="ARBA" id="ARBA00022723"/>
    </source>
</evidence>
<comment type="caution">
    <text evidence="5">The sequence shown here is derived from an EMBL/GenBank/DDBJ whole genome shotgun (WGS) entry which is preliminary data.</text>
</comment>